<keyword evidence="6" id="KW-1185">Reference proteome</keyword>
<dbReference type="EMBL" id="CAXDID020000092">
    <property type="protein sequence ID" value="CAL6022840.1"/>
    <property type="molecule type" value="Genomic_DNA"/>
</dbReference>
<feature type="coiled-coil region" evidence="4">
    <location>
        <begin position="263"/>
        <end position="318"/>
    </location>
</feature>
<gene>
    <name evidence="5" type="ORF">HINF_LOCUS28839</name>
</gene>
<evidence type="ECO:0000256" key="3">
    <source>
        <dbReference type="ARBA" id="ARBA00022737"/>
    </source>
</evidence>
<dbReference type="InterPro" id="IPR003591">
    <property type="entry name" value="Leu-rich_rpt_typical-subtyp"/>
</dbReference>
<evidence type="ECO:0000313" key="6">
    <source>
        <dbReference type="Proteomes" id="UP001642409"/>
    </source>
</evidence>
<dbReference type="InterPro" id="IPR001611">
    <property type="entry name" value="Leu-rich_rpt"/>
</dbReference>
<name>A0ABP1ISP5_9EUKA</name>
<dbReference type="Proteomes" id="UP001642409">
    <property type="component" value="Unassembled WGS sequence"/>
</dbReference>
<dbReference type="PROSITE" id="PS51450">
    <property type="entry name" value="LRR"/>
    <property type="match status" value="2"/>
</dbReference>
<dbReference type="Gene3D" id="3.80.10.10">
    <property type="entry name" value="Ribonuclease Inhibitor"/>
    <property type="match status" value="1"/>
</dbReference>
<keyword evidence="1" id="KW-0433">Leucine-rich repeat</keyword>
<evidence type="ECO:0000256" key="2">
    <source>
        <dbReference type="ARBA" id="ARBA00022729"/>
    </source>
</evidence>
<dbReference type="Pfam" id="PF13855">
    <property type="entry name" value="LRR_8"/>
    <property type="match status" value="1"/>
</dbReference>
<keyword evidence="3" id="KW-0677">Repeat</keyword>
<keyword evidence="2" id="KW-0732">Signal</keyword>
<protein>
    <recommendedName>
        <fullName evidence="7">Leucine rich repeat protein</fullName>
    </recommendedName>
</protein>
<accession>A0ABP1ISP5</accession>
<dbReference type="PANTHER" id="PTHR24373:SF398">
    <property type="entry name" value="LEUCINE-RICH REPEAT-CONTAINING G-PROTEIN COUPLED RECEPTOR 6"/>
    <property type="match status" value="1"/>
</dbReference>
<organism evidence="5 6">
    <name type="scientific">Hexamita inflata</name>
    <dbReference type="NCBI Taxonomy" id="28002"/>
    <lineage>
        <taxon>Eukaryota</taxon>
        <taxon>Metamonada</taxon>
        <taxon>Diplomonadida</taxon>
        <taxon>Hexamitidae</taxon>
        <taxon>Hexamitinae</taxon>
        <taxon>Hexamita</taxon>
    </lineage>
</organism>
<proteinExistence type="predicted"/>
<sequence>MKPGSVQNFEQKNLSRGIQDSSLYIDGEKETQYKDVDSLKSFSGNSNLKKLDLNNLNKVTLSGIQELNLEFLRLSHCASPSLSFSSFKNAKLLRLTELRVVFCGISDLDGIQFLKNLQVLYLHDNAITDLSPLQQLSKLTFLHLSDNKISNIVPLQFLQSLQTLYLYSNNINTVDFAPLQFLPLRLLSTHSNPVQLSPEYKNSIFKVCPISVTEFFPFSPENAFPGCKNEMNLLKNGLQKPEIVKTETNKISSRLDAPPKTLKKELSQRDLTLEQRIIKLEKEVQIINQKNNELKSEMNQLKEEMKNKETERINEQKIVQEKMEKQQNQIEKLMFLIQSGFQK</sequence>
<dbReference type="InterPro" id="IPR050328">
    <property type="entry name" value="Dev_Immune_Receptor"/>
</dbReference>
<dbReference type="InterPro" id="IPR032675">
    <property type="entry name" value="LRR_dom_sf"/>
</dbReference>
<dbReference type="PANTHER" id="PTHR24373">
    <property type="entry name" value="SLIT RELATED LEUCINE-RICH REPEAT NEURONAL PROTEIN"/>
    <property type="match status" value="1"/>
</dbReference>
<dbReference type="SUPFAM" id="SSF52058">
    <property type="entry name" value="L domain-like"/>
    <property type="match status" value="1"/>
</dbReference>
<reference evidence="5 6" key="1">
    <citation type="submission" date="2024-07" db="EMBL/GenBank/DDBJ databases">
        <authorList>
            <person name="Akdeniz Z."/>
        </authorList>
    </citation>
    <scope>NUCLEOTIDE SEQUENCE [LARGE SCALE GENOMIC DNA]</scope>
</reference>
<evidence type="ECO:0000256" key="1">
    <source>
        <dbReference type="ARBA" id="ARBA00022614"/>
    </source>
</evidence>
<dbReference type="SMART" id="SM00369">
    <property type="entry name" value="LRR_TYP"/>
    <property type="match status" value="3"/>
</dbReference>
<keyword evidence="4" id="KW-0175">Coiled coil</keyword>
<evidence type="ECO:0000313" key="5">
    <source>
        <dbReference type="EMBL" id="CAL6022840.1"/>
    </source>
</evidence>
<evidence type="ECO:0000256" key="4">
    <source>
        <dbReference type="SAM" id="Coils"/>
    </source>
</evidence>
<comment type="caution">
    <text evidence="5">The sequence shown here is derived from an EMBL/GenBank/DDBJ whole genome shotgun (WGS) entry which is preliminary data.</text>
</comment>
<dbReference type="SMART" id="SM00365">
    <property type="entry name" value="LRR_SD22"/>
    <property type="match status" value="3"/>
</dbReference>
<evidence type="ECO:0008006" key="7">
    <source>
        <dbReference type="Google" id="ProtNLM"/>
    </source>
</evidence>